<evidence type="ECO:0000259" key="10">
    <source>
        <dbReference type="PROSITE" id="PS50262"/>
    </source>
</evidence>
<feature type="transmembrane region" description="Helical" evidence="9">
    <location>
        <begin position="59"/>
        <end position="79"/>
    </location>
</feature>
<dbReference type="STRING" id="7739.C3ZS86"/>
<evidence type="ECO:0000256" key="3">
    <source>
        <dbReference type="ARBA" id="ARBA00022692"/>
    </source>
</evidence>
<dbReference type="GO" id="GO:0005886">
    <property type="term" value="C:plasma membrane"/>
    <property type="evidence" value="ECO:0007669"/>
    <property type="project" value="UniProtKB-SubCell"/>
</dbReference>
<dbReference type="eggNOG" id="KOG3656">
    <property type="taxonomic scope" value="Eukaryota"/>
</dbReference>
<evidence type="ECO:0000256" key="4">
    <source>
        <dbReference type="ARBA" id="ARBA00022989"/>
    </source>
</evidence>
<accession>C3ZS86</accession>
<keyword evidence="2" id="KW-1003">Cell membrane</keyword>
<dbReference type="PRINTS" id="PR00237">
    <property type="entry name" value="GPCRRHODOPSN"/>
</dbReference>
<dbReference type="PANTHER" id="PTHR24245">
    <property type="entry name" value="G-PROTEIN COUPLED RECEPTOR"/>
    <property type="match status" value="1"/>
</dbReference>
<gene>
    <name evidence="11" type="ORF">BRAFLDRAFT_107512</name>
</gene>
<feature type="transmembrane region" description="Helical" evidence="9">
    <location>
        <begin position="254"/>
        <end position="275"/>
    </location>
</feature>
<keyword evidence="7" id="KW-0675">Receptor</keyword>
<feature type="transmembrane region" description="Helical" evidence="9">
    <location>
        <begin position="137"/>
        <end position="157"/>
    </location>
</feature>
<dbReference type="InterPro" id="IPR000276">
    <property type="entry name" value="GPCR_Rhodpsn"/>
</dbReference>
<feature type="transmembrane region" description="Helical" evidence="9">
    <location>
        <begin position="27"/>
        <end position="47"/>
    </location>
</feature>
<evidence type="ECO:0000256" key="7">
    <source>
        <dbReference type="ARBA" id="ARBA00023170"/>
    </source>
</evidence>
<dbReference type="PROSITE" id="PS50262">
    <property type="entry name" value="G_PROTEIN_RECEP_F1_2"/>
    <property type="match status" value="1"/>
</dbReference>
<evidence type="ECO:0000256" key="8">
    <source>
        <dbReference type="ARBA" id="ARBA00023224"/>
    </source>
</evidence>
<feature type="domain" description="G-protein coupled receptors family 1 profile" evidence="10">
    <location>
        <begin position="39"/>
        <end position="304"/>
    </location>
</feature>
<dbReference type="Gene3D" id="1.20.1070.10">
    <property type="entry name" value="Rhodopsin 7-helix transmembrane proteins"/>
    <property type="match status" value="1"/>
</dbReference>
<dbReference type="CDD" id="cd00637">
    <property type="entry name" value="7tm_classA_rhodopsin-like"/>
    <property type="match status" value="1"/>
</dbReference>
<comment type="subcellular location">
    <subcellularLocation>
        <location evidence="1">Cell membrane</location>
        <topology evidence="1">Multi-pass membrane protein</topology>
    </subcellularLocation>
</comment>
<proteinExistence type="predicted"/>
<dbReference type="InterPro" id="IPR017452">
    <property type="entry name" value="GPCR_Rhodpsn_7TM"/>
</dbReference>
<evidence type="ECO:0000256" key="5">
    <source>
        <dbReference type="ARBA" id="ARBA00023040"/>
    </source>
</evidence>
<dbReference type="AlphaFoldDB" id="C3ZS86"/>
<dbReference type="GO" id="GO:0004930">
    <property type="term" value="F:G protein-coupled receptor activity"/>
    <property type="evidence" value="ECO:0007669"/>
    <property type="project" value="UniProtKB-KW"/>
</dbReference>
<evidence type="ECO:0000256" key="1">
    <source>
        <dbReference type="ARBA" id="ARBA00004651"/>
    </source>
</evidence>
<organism>
    <name type="scientific">Branchiostoma floridae</name>
    <name type="common">Florida lancelet</name>
    <name type="synonym">Amphioxus</name>
    <dbReference type="NCBI Taxonomy" id="7739"/>
    <lineage>
        <taxon>Eukaryota</taxon>
        <taxon>Metazoa</taxon>
        <taxon>Chordata</taxon>
        <taxon>Cephalochordata</taxon>
        <taxon>Leptocardii</taxon>
        <taxon>Amphioxiformes</taxon>
        <taxon>Branchiostomatidae</taxon>
        <taxon>Branchiostoma</taxon>
    </lineage>
</organism>
<keyword evidence="5" id="KW-0297">G-protein coupled receptor</keyword>
<keyword evidence="8" id="KW-0807">Transducer</keyword>
<feature type="transmembrane region" description="Helical" evidence="9">
    <location>
        <begin position="177"/>
        <end position="199"/>
    </location>
</feature>
<keyword evidence="4 9" id="KW-1133">Transmembrane helix</keyword>
<sequence>MNFSNGSFATNASAPVLSSATSPAEPAVIITVAVLAIVGNLLVLVVSTRRQTFPSASRLFIASMACSDLLVGMILPFFVAPAKAGEWVYSETTAKVCTVIGASSGGLSFHALAGLNLDRLSALMKDGVGISRKKVRIFLISAWVGIYAWYIFSVVYGVPVYYDPVRALATYDMTTHIWFTIVFFAIPSSAIFVTSYCVVRILRELCAQHDPPVAAVVHITVNGPGGPPQNAITSNPQQQPAPQNIHTDRSYAKVVLILSLVQTTIPLPALCAMILSQLGYDLPTFMFWSAWLILCDTFLDVVVYSVCQKSFRKAVKELVTFVASFLYNKCCGRNAVGQQNMPMSSL</sequence>
<feature type="transmembrane region" description="Helical" evidence="9">
    <location>
        <begin position="99"/>
        <end position="117"/>
    </location>
</feature>
<evidence type="ECO:0000256" key="9">
    <source>
        <dbReference type="SAM" id="Phobius"/>
    </source>
</evidence>
<evidence type="ECO:0000256" key="6">
    <source>
        <dbReference type="ARBA" id="ARBA00023136"/>
    </source>
</evidence>
<evidence type="ECO:0000256" key="2">
    <source>
        <dbReference type="ARBA" id="ARBA00022475"/>
    </source>
</evidence>
<name>C3ZS86_BRAFL</name>
<dbReference type="InterPro" id="IPR051880">
    <property type="entry name" value="GPC_Orphan_Receptors"/>
</dbReference>
<protein>
    <recommendedName>
        <fullName evidence="10">G-protein coupled receptors family 1 profile domain-containing protein</fullName>
    </recommendedName>
</protein>
<dbReference type="InParanoid" id="C3ZS86"/>
<dbReference type="Pfam" id="PF00001">
    <property type="entry name" value="7tm_1"/>
    <property type="match status" value="1"/>
</dbReference>
<dbReference type="SUPFAM" id="SSF81321">
    <property type="entry name" value="Family A G protein-coupled receptor-like"/>
    <property type="match status" value="1"/>
</dbReference>
<dbReference type="PANTHER" id="PTHR24245:SF0">
    <property type="entry name" value="G-PROTEIN COUPLED RECEPTORS FAMILY 1 PROFILE DOMAIN-CONTAINING PROTEIN"/>
    <property type="match status" value="1"/>
</dbReference>
<keyword evidence="3 9" id="KW-0812">Transmembrane</keyword>
<keyword evidence="6 9" id="KW-0472">Membrane</keyword>
<dbReference type="EMBL" id="GG666671">
    <property type="protein sequence ID" value="EEN44618.1"/>
    <property type="molecule type" value="Genomic_DNA"/>
</dbReference>
<evidence type="ECO:0000313" key="11">
    <source>
        <dbReference type="EMBL" id="EEN44618.1"/>
    </source>
</evidence>
<dbReference type="FunFam" id="1.20.1070.10:FF:000620">
    <property type="entry name" value="Uncharacterized protein"/>
    <property type="match status" value="1"/>
</dbReference>
<feature type="transmembrane region" description="Helical" evidence="9">
    <location>
        <begin position="287"/>
        <end position="307"/>
    </location>
</feature>
<reference evidence="11" key="1">
    <citation type="journal article" date="2008" name="Nature">
        <title>The amphioxus genome and the evolution of the chordate karyotype.</title>
        <authorList>
            <consortium name="US DOE Joint Genome Institute (JGI-PGF)"/>
            <person name="Putnam N.H."/>
            <person name="Butts T."/>
            <person name="Ferrier D.E.K."/>
            <person name="Furlong R.F."/>
            <person name="Hellsten U."/>
            <person name="Kawashima T."/>
            <person name="Robinson-Rechavi M."/>
            <person name="Shoguchi E."/>
            <person name="Terry A."/>
            <person name="Yu J.-K."/>
            <person name="Benito-Gutierrez E.L."/>
            <person name="Dubchak I."/>
            <person name="Garcia-Fernandez J."/>
            <person name="Gibson-Brown J.J."/>
            <person name="Grigoriev I.V."/>
            <person name="Horton A.C."/>
            <person name="de Jong P.J."/>
            <person name="Jurka J."/>
            <person name="Kapitonov V.V."/>
            <person name="Kohara Y."/>
            <person name="Kuroki Y."/>
            <person name="Lindquist E."/>
            <person name="Lucas S."/>
            <person name="Osoegawa K."/>
            <person name="Pennacchio L.A."/>
            <person name="Salamov A.A."/>
            <person name="Satou Y."/>
            <person name="Sauka-Spengler T."/>
            <person name="Schmutz J."/>
            <person name="Shin-I T."/>
            <person name="Toyoda A."/>
            <person name="Bronner-Fraser M."/>
            <person name="Fujiyama A."/>
            <person name="Holland L.Z."/>
            <person name="Holland P.W.H."/>
            <person name="Satoh N."/>
            <person name="Rokhsar D.S."/>
        </authorList>
    </citation>
    <scope>NUCLEOTIDE SEQUENCE [LARGE SCALE GENOMIC DNA]</scope>
    <source>
        <strain evidence="11">S238N-H82</strain>
        <tissue evidence="11">Testes</tissue>
    </source>
</reference>